<comment type="caution">
    <text evidence="2">The sequence shown here is derived from an EMBL/GenBank/DDBJ whole genome shotgun (WGS) entry which is preliminary data.</text>
</comment>
<organism evidence="2">
    <name type="scientific">Caldithrix abyssi</name>
    <dbReference type="NCBI Taxonomy" id="187145"/>
    <lineage>
        <taxon>Bacteria</taxon>
        <taxon>Pseudomonadati</taxon>
        <taxon>Calditrichota</taxon>
        <taxon>Calditrichia</taxon>
        <taxon>Calditrichales</taxon>
        <taxon>Calditrichaceae</taxon>
        <taxon>Caldithrix</taxon>
    </lineage>
</organism>
<feature type="transmembrane region" description="Helical" evidence="1">
    <location>
        <begin position="84"/>
        <end position="102"/>
    </location>
</feature>
<proteinExistence type="predicted"/>
<evidence type="ECO:0000313" key="2">
    <source>
        <dbReference type="EMBL" id="HGY55074.1"/>
    </source>
</evidence>
<evidence type="ECO:0000256" key="1">
    <source>
        <dbReference type="SAM" id="Phobius"/>
    </source>
</evidence>
<dbReference type="AlphaFoldDB" id="A0A7V4U196"/>
<protein>
    <submittedName>
        <fullName evidence="2">Uncharacterized protein</fullName>
    </submittedName>
</protein>
<keyword evidence="1" id="KW-0472">Membrane</keyword>
<keyword evidence="1" id="KW-1133">Transmembrane helix</keyword>
<feature type="transmembrane region" description="Helical" evidence="1">
    <location>
        <begin position="12"/>
        <end position="35"/>
    </location>
</feature>
<accession>A0A7V4U196</accession>
<reference evidence="2" key="1">
    <citation type="journal article" date="2020" name="mSystems">
        <title>Genome- and Community-Level Interaction Insights into Carbon Utilization and Element Cycling Functions of Hydrothermarchaeota in Hydrothermal Sediment.</title>
        <authorList>
            <person name="Zhou Z."/>
            <person name="Liu Y."/>
            <person name="Xu W."/>
            <person name="Pan J."/>
            <person name="Luo Z.H."/>
            <person name="Li M."/>
        </authorList>
    </citation>
    <scope>NUCLEOTIDE SEQUENCE [LARGE SCALE GENOMIC DNA]</scope>
    <source>
        <strain evidence="2">HyVt-577</strain>
    </source>
</reference>
<gene>
    <name evidence="2" type="ORF">ENK44_05190</name>
</gene>
<feature type="transmembrane region" description="Helical" evidence="1">
    <location>
        <begin position="41"/>
        <end position="61"/>
    </location>
</feature>
<sequence>MMKVTDNMKLRYLLISAISGLAVSLIIHFLTMFNVYKAPGWLLLSITGWMFLVWMATSGYIKQIGQMDDVRNPWKEAMRHCPDWLEYLTYFFIVYAIINFALSLSFEPTEGFFNLDVPRHKIRGLSGFWLAFFSTGIAIAVGRNRIKN</sequence>
<dbReference type="Proteomes" id="UP000885779">
    <property type="component" value="Unassembled WGS sequence"/>
</dbReference>
<feature type="transmembrane region" description="Helical" evidence="1">
    <location>
        <begin position="122"/>
        <end position="142"/>
    </location>
</feature>
<dbReference type="EMBL" id="DRQG01000047">
    <property type="protein sequence ID" value="HGY55074.1"/>
    <property type="molecule type" value="Genomic_DNA"/>
</dbReference>
<name>A0A7V4U196_CALAY</name>
<keyword evidence="1" id="KW-0812">Transmembrane</keyword>